<evidence type="ECO:0000313" key="2">
    <source>
        <dbReference type="EMBL" id="KAE8160493.1"/>
    </source>
</evidence>
<feature type="compositionally biased region" description="Basic and acidic residues" evidence="1">
    <location>
        <begin position="1"/>
        <end position="10"/>
    </location>
</feature>
<sequence length="343" mass="38917">MTYKPPKVEEDYSDTSEPQKRKRDEKYPELEPATPQQEFETEKQQPPNKAFKPDETPTAEDEINAEGEVNDEEEEDFSDVYEEGEEDRIEGENDNNEDEGIEEEEDEDEEEEDEEEDDEKEENEEDTGKHGPKVQKAIDKLGRCPLDGTKIAQKPLTASPETLLAMVIDAMLKSRPISHDLTQRTITKVIDAGYHDIRKLGDSSWEERTMILKDGGYNRYREQGATNLGELAELVAGKYDGDLNNLLEEAHHNRDEVRKLIKEIKGLGDLGADLFFNNVQSVWPEIAPFVDKRSLQTADQVGIGTDLDAIYADLKRDSMKMSRLANGLSAARLDKRQGELLSI</sequence>
<evidence type="ECO:0000256" key="1">
    <source>
        <dbReference type="SAM" id="MobiDB-lite"/>
    </source>
</evidence>
<dbReference type="SUPFAM" id="SSF48150">
    <property type="entry name" value="DNA-glycosylase"/>
    <property type="match status" value="1"/>
</dbReference>
<name>A0A5N6UPX8_ASPTM</name>
<protein>
    <submittedName>
        <fullName evidence="2">Uncharacterized protein</fullName>
    </submittedName>
</protein>
<dbReference type="OrthoDB" id="423534at2759"/>
<dbReference type="EMBL" id="ML738656">
    <property type="protein sequence ID" value="KAE8160493.1"/>
    <property type="molecule type" value="Genomic_DNA"/>
</dbReference>
<reference evidence="2 3" key="1">
    <citation type="submission" date="2019-04" db="EMBL/GenBank/DDBJ databases">
        <title>Friends and foes A comparative genomics study of 23 Aspergillus species from section Flavi.</title>
        <authorList>
            <consortium name="DOE Joint Genome Institute"/>
            <person name="Kjaerbolling I."/>
            <person name="Vesth T."/>
            <person name="Frisvad J.C."/>
            <person name="Nybo J.L."/>
            <person name="Theobald S."/>
            <person name="Kildgaard S."/>
            <person name="Isbrandt T."/>
            <person name="Kuo A."/>
            <person name="Sato A."/>
            <person name="Lyhne E.K."/>
            <person name="Kogle M.E."/>
            <person name="Wiebenga A."/>
            <person name="Kun R.S."/>
            <person name="Lubbers R.J."/>
            <person name="Makela M.R."/>
            <person name="Barry K."/>
            <person name="Chovatia M."/>
            <person name="Clum A."/>
            <person name="Daum C."/>
            <person name="Haridas S."/>
            <person name="He G."/>
            <person name="LaButti K."/>
            <person name="Lipzen A."/>
            <person name="Mondo S."/>
            <person name="Riley R."/>
            <person name="Salamov A."/>
            <person name="Simmons B.A."/>
            <person name="Magnuson J.K."/>
            <person name="Henrissat B."/>
            <person name="Mortensen U.H."/>
            <person name="Larsen T.O."/>
            <person name="Devries R.P."/>
            <person name="Grigoriev I.V."/>
            <person name="Machida M."/>
            <person name="Baker S.E."/>
            <person name="Andersen M.R."/>
        </authorList>
    </citation>
    <scope>NUCLEOTIDE SEQUENCE [LARGE SCALE GENOMIC DNA]</scope>
    <source>
        <strain evidence="2 3">CBS 117626</strain>
    </source>
</reference>
<accession>A0A5N6UPX8</accession>
<dbReference type="AlphaFoldDB" id="A0A5N6UPX8"/>
<dbReference type="GO" id="GO:0006281">
    <property type="term" value="P:DNA repair"/>
    <property type="evidence" value="ECO:0007669"/>
    <property type="project" value="InterPro"/>
</dbReference>
<feature type="compositionally biased region" description="Acidic residues" evidence="1">
    <location>
        <begin position="57"/>
        <end position="125"/>
    </location>
</feature>
<feature type="region of interest" description="Disordered" evidence="1">
    <location>
        <begin position="1"/>
        <end position="135"/>
    </location>
</feature>
<gene>
    <name evidence="2" type="ORF">BDV40DRAFT_270377</name>
</gene>
<proteinExistence type="predicted"/>
<keyword evidence="3" id="KW-1185">Reference proteome</keyword>
<organism evidence="2 3">
    <name type="scientific">Aspergillus tamarii</name>
    <dbReference type="NCBI Taxonomy" id="41984"/>
    <lineage>
        <taxon>Eukaryota</taxon>
        <taxon>Fungi</taxon>
        <taxon>Dikarya</taxon>
        <taxon>Ascomycota</taxon>
        <taxon>Pezizomycotina</taxon>
        <taxon>Eurotiomycetes</taxon>
        <taxon>Eurotiomycetidae</taxon>
        <taxon>Eurotiales</taxon>
        <taxon>Aspergillaceae</taxon>
        <taxon>Aspergillus</taxon>
        <taxon>Aspergillus subgen. Circumdati</taxon>
    </lineage>
</organism>
<dbReference type="Proteomes" id="UP000326950">
    <property type="component" value="Unassembled WGS sequence"/>
</dbReference>
<dbReference type="GO" id="GO:0003824">
    <property type="term" value="F:catalytic activity"/>
    <property type="evidence" value="ECO:0007669"/>
    <property type="project" value="InterPro"/>
</dbReference>
<feature type="compositionally biased region" description="Basic and acidic residues" evidence="1">
    <location>
        <begin position="17"/>
        <end position="29"/>
    </location>
</feature>
<evidence type="ECO:0000313" key="3">
    <source>
        <dbReference type="Proteomes" id="UP000326950"/>
    </source>
</evidence>
<dbReference type="InterPro" id="IPR011257">
    <property type="entry name" value="DNA_glycosylase"/>
</dbReference>